<feature type="region of interest" description="Disordered" evidence="4">
    <location>
        <begin position="75"/>
        <end position="100"/>
    </location>
</feature>
<dbReference type="GO" id="GO:0005730">
    <property type="term" value="C:nucleolus"/>
    <property type="evidence" value="ECO:0007669"/>
    <property type="project" value="TreeGrafter"/>
</dbReference>
<evidence type="ECO:0000256" key="3">
    <source>
        <dbReference type="RuleBase" id="RU366061"/>
    </source>
</evidence>
<dbReference type="EMBL" id="BEGY01000013">
    <property type="protein sequence ID" value="GAX75760.1"/>
    <property type="molecule type" value="Genomic_DNA"/>
</dbReference>
<gene>
    <name evidence="6" type="ORF">CEUSTIGMA_g3203.t1</name>
</gene>
<keyword evidence="3" id="KW-0539">Nucleus</keyword>
<feature type="region of interest" description="Disordered" evidence="4">
    <location>
        <begin position="1"/>
        <end position="26"/>
    </location>
</feature>
<feature type="compositionally biased region" description="Polar residues" evidence="4">
    <location>
        <begin position="569"/>
        <end position="579"/>
    </location>
</feature>
<name>A0A250WZ28_9CHLO</name>
<feature type="compositionally biased region" description="Acidic residues" evidence="4">
    <location>
        <begin position="484"/>
        <end position="503"/>
    </location>
</feature>
<sequence length="652" mass="71154">MVANKSKKQEKPPSPSLGFDPIGFLMDPFPSTKFETEHWEKSPLHARGTEEKKSFLTNLFNLDSLKEVARERLMKKEDEGDEEEEGEEEEEEEDGPLLFGQDVNAARYLNGSKEVPEEEEASEENITALFQKGYTMQVLQPQRYSDGIWHLVSAMEKHLGCLVGCNAYITPAKTQGLAPHHDDVELWICQTQGTKRWKLYAPLAGFELPNKPSQDLPQEMIGEPIMDITLKVGDVLYLPRGTIHQAVAQEGGSTHLTLSTYQNWTWGNFASTLIHTALEGQGEVEGVALPIELRKSLPKGFLGSTGLQAEIQGRTGSGCKVGSRTAAATLAAGLRALADQLEEEEEVLLPAAADAFAADFIRNRIRPHPALLPDQGPPPMSLDDSVIGRGEGLFMIVPVDGPDDPTVPEGFVKLCTPVMNSRYYHMMRVSDADAEEDEGNSDEDDDHGEDASHHHHHGHDHVHDGCCGHKHSKGGSHDNKGEDEGGEHEDSEDEDDEDDEDDGTGLPGPLTPASYAPLVADILSCTSAPGIKLRSMVEKAPHCSEEEVLRLAFSLWRNGFVRTIPATSKTKGISTSKGAQDSKIKCKGGKGEAQTAVKEDSKQSHKSKTLKDVTRETAEALKVSVDKEPGKRASTDDPAVKGSKKSKRGAKQ</sequence>
<feature type="compositionally biased region" description="Acidic residues" evidence="4">
    <location>
        <begin position="79"/>
        <end position="95"/>
    </location>
</feature>
<dbReference type="AlphaFoldDB" id="A0A250WZ28"/>
<evidence type="ECO:0000259" key="5">
    <source>
        <dbReference type="PROSITE" id="PS51184"/>
    </source>
</evidence>
<evidence type="ECO:0000256" key="4">
    <source>
        <dbReference type="SAM" id="MobiDB-lite"/>
    </source>
</evidence>
<comment type="similarity">
    <text evidence="3">Belongs to the ROX family.</text>
</comment>
<dbReference type="EC" id="1.14.11.-" evidence="3"/>
<dbReference type="Proteomes" id="UP000232323">
    <property type="component" value="Unassembled WGS sequence"/>
</dbReference>
<keyword evidence="2 3" id="KW-0408">Iron</keyword>
<evidence type="ECO:0000313" key="7">
    <source>
        <dbReference type="Proteomes" id="UP000232323"/>
    </source>
</evidence>
<comment type="function">
    <text evidence="3">Oxygenase that can act as both a histone lysine demethylase and a ribosomal histidine hydroxylase.</text>
</comment>
<evidence type="ECO:0000313" key="6">
    <source>
        <dbReference type="EMBL" id="GAX75760.1"/>
    </source>
</evidence>
<dbReference type="OrthoDB" id="425950at2759"/>
<keyword evidence="3" id="KW-0805">Transcription regulation</keyword>
<dbReference type="PROSITE" id="PS51184">
    <property type="entry name" value="JMJC"/>
    <property type="match status" value="1"/>
</dbReference>
<dbReference type="InterPro" id="IPR003347">
    <property type="entry name" value="JmjC_dom"/>
</dbReference>
<keyword evidence="3" id="KW-0223">Dioxygenase</keyword>
<dbReference type="GO" id="GO:0032453">
    <property type="term" value="F:histone H3K4 demethylase activity"/>
    <property type="evidence" value="ECO:0007669"/>
    <property type="project" value="TreeGrafter"/>
</dbReference>
<dbReference type="PANTHER" id="PTHR13096">
    <property type="entry name" value="MINA53 MYC INDUCED NUCLEAR ANTIGEN"/>
    <property type="match status" value="1"/>
</dbReference>
<accession>A0A250WZ28</accession>
<dbReference type="InterPro" id="IPR039994">
    <property type="entry name" value="NO66-like"/>
</dbReference>
<feature type="region of interest" description="Disordered" evidence="4">
    <location>
        <begin position="432"/>
        <end position="513"/>
    </location>
</feature>
<feature type="region of interest" description="Disordered" evidence="4">
    <location>
        <begin position="569"/>
        <end position="652"/>
    </location>
</feature>
<feature type="compositionally biased region" description="Basic and acidic residues" evidence="4">
    <location>
        <begin position="597"/>
        <end position="639"/>
    </location>
</feature>
<feature type="compositionally biased region" description="Basic residues" evidence="4">
    <location>
        <begin position="642"/>
        <end position="652"/>
    </location>
</feature>
<comment type="cofactor">
    <cofactor evidence="3">
        <name>Fe(2+)</name>
        <dbReference type="ChEBI" id="CHEBI:29033"/>
    </cofactor>
    <text evidence="3">Binds 1 Fe(2+) ion per subunit.</text>
</comment>
<comment type="caution">
    <text evidence="6">The sequence shown here is derived from an EMBL/GenBank/DDBJ whole genome shotgun (WGS) entry which is preliminary data.</text>
</comment>
<evidence type="ECO:0000256" key="1">
    <source>
        <dbReference type="ARBA" id="ARBA00022723"/>
    </source>
</evidence>
<protein>
    <recommendedName>
        <fullName evidence="3">Bifunctional lysine-specific demethylase and histidyl-hydroxylase</fullName>
        <ecNumber evidence="3">1.14.11.-</ecNumber>
    </recommendedName>
</protein>
<keyword evidence="3" id="KW-0804">Transcription</keyword>
<dbReference type="Gene3D" id="2.60.120.650">
    <property type="entry name" value="Cupin"/>
    <property type="match status" value="1"/>
</dbReference>
<feature type="domain" description="JmjC" evidence="5">
    <location>
        <begin position="104"/>
        <end position="281"/>
    </location>
</feature>
<keyword evidence="3" id="KW-0560">Oxidoreductase</keyword>
<dbReference type="PANTHER" id="PTHR13096:SF8">
    <property type="entry name" value="RIBOSOMAL OXYGENASE 1"/>
    <property type="match status" value="1"/>
</dbReference>
<dbReference type="SUPFAM" id="SSF51197">
    <property type="entry name" value="Clavaminate synthase-like"/>
    <property type="match status" value="1"/>
</dbReference>
<evidence type="ECO:0000256" key="2">
    <source>
        <dbReference type="ARBA" id="ARBA00023004"/>
    </source>
</evidence>
<dbReference type="STRING" id="1157962.A0A250WZ28"/>
<organism evidence="6 7">
    <name type="scientific">Chlamydomonas eustigma</name>
    <dbReference type="NCBI Taxonomy" id="1157962"/>
    <lineage>
        <taxon>Eukaryota</taxon>
        <taxon>Viridiplantae</taxon>
        <taxon>Chlorophyta</taxon>
        <taxon>core chlorophytes</taxon>
        <taxon>Chlorophyceae</taxon>
        <taxon>CS clade</taxon>
        <taxon>Chlamydomonadales</taxon>
        <taxon>Chlamydomonadaceae</taxon>
        <taxon>Chlamydomonas</taxon>
    </lineage>
</organism>
<proteinExistence type="inferred from homology"/>
<comment type="subcellular location">
    <subcellularLocation>
        <location evidence="3">Nucleus</location>
    </subcellularLocation>
</comment>
<dbReference type="GO" id="GO:0051864">
    <property type="term" value="F:histone H3K36 demethylase activity"/>
    <property type="evidence" value="ECO:0007669"/>
    <property type="project" value="TreeGrafter"/>
</dbReference>
<dbReference type="GO" id="GO:0005506">
    <property type="term" value="F:iron ion binding"/>
    <property type="evidence" value="ECO:0007669"/>
    <property type="project" value="UniProtKB-UniRule"/>
</dbReference>
<dbReference type="Pfam" id="PF08007">
    <property type="entry name" value="JmjC_2"/>
    <property type="match status" value="1"/>
</dbReference>
<feature type="compositionally biased region" description="Acidic residues" evidence="4">
    <location>
        <begin position="432"/>
        <end position="448"/>
    </location>
</feature>
<dbReference type="Gene3D" id="3.90.930.40">
    <property type="match status" value="1"/>
</dbReference>
<reference evidence="6 7" key="1">
    <citation type="submission" date="2017-08" db="EMBL/GenBank/DDBJ databases">
        <title>Acidophilic green algal genome provides insights into adaptation to an acidic environment.</title>
        <authorList>
            <person name="Hirooka S."/>
            <person name="Hirose Y."/>
            <person name="Kanesaki Y."/>
            <person name="Higuchi S."/>
            <person name="Fujiwara T."/>
            <person name="Onuma R."/>
            <person name="Era A."/>
            <person name="Ohbayashi R."/>
            <person name="Uzuka A."/>
            <person name="Nozaki H."/>
            <person name="Yoshikawa H."/>
            <person name="Miyagishima S.Y."/>
        </authorList>
    </citation>
    <scope>NUCLEOTIDE SEQUENCE [LARGE SCALE GENOMIC DNA]</scope>
    <source>
        <strain evidence="6 7">NIES-2499</strain>
    </source>
</reference>
<keyword evidence="7" id="KW-1185">Reference proteome</keyword>
<keyword evidence="1 3" id="KW-0479">Metal-binding</keyword>